<evidence type="ECO:0000313" key="10">
    <source>
        <dbReference type="EnsemblMetazoa" id="AALFPA23_016635.P24283"/>
    </source>
</evidence>
<evidence type="ECO:0000313" key="11">
    <source>
        <dbReference type="Proteomes" id="UP000069940"/>
    </source>
</evidence>
<feature type="compositionally biased region" description="Basic and acidic residues" evidence="7">
    <location>
        <begin position="519"/>
        <end position="649"/>
    </location>
</feature>
<evidence type="ECO:0000256" key="3">
    <source>
        <dbReference type="ARBA" id="ARBA00022763"/>
    </source>
</evidence>
<feature type="domain" description="Chromatin assembly factor 1 subunit A dimerization" evidence="9">
    <location>
        <begin position="798"/>
        <end position="867"/>
    </location>
</feature>
<dbReference type="PANTHER" id="PTHR15272">
    <property type="entry name" value="CHROMATIN ASSEMBLY FACTOR 1 SUBUNIT A CAF-1 SUBUNIT A"/>
    <property type="match status" value="1"/>
</dbReference>
<reference evidence="10" key="2">
    <citation type="submission" date="2025-05" db="UniProtKB">
        <authorList>
            <consortium name="EnsemblMetazoa"/>
        </authorList>
    </citation>
    <scope>IDENTIFICATION</scope>
    <source>
        <strain evidence="10">Foshan</strain>
    </source>
</reference>
<dbReference type="InterPro" id="IPR022043">
    <property type="entry name" value="CAF1A_DD"/>
</dbReference>
<keyword evidence="5" id="KW-0234">DNA repair</keyword>
<dbReference type="Pfam" id="PF12253">
    <property type="entry name" value="CAF1A_dimeriz"/>
    <property type="match status" value="1"/>
</dbReference>
<feature type="compositionally biased region" description="Acidic residues" evidence="7">
    <location>
        <begin position="266"/>
        <end position="276"/>
    </location>
</feature>
<feature type="compositionally biased region" description="Basic and acidic residues" evidence="7">
    <location>
        <begin position="122"/>
        <end position="131"/>
    </location>
</feature>
<dbReference type="RefSeq" id="XP_029724035.1">
    <property type="nucleotide sequence ID" value="XM_029868175.2"/>
</dbReference>
<feature type="compositionally biased region" description="Basic and acidic residues" evidence="7">
    <location>
        <begin position="434"/>
        <end position="445"/>
    </location>
</feature>
<feature type="compositionally biased region" description="Low complexity" evidence="7">
    <location>
        <begin position="1196"/>
        <end position="1207"/>
    </location>
</feature>
<feature type="compositionally biased region" description="Basic residues" evidence="7">
    <location>
        <begin position="153"/>
        <end position="170"/>
    </location>
</feature>
<feature type="compositionally biased region" description="Basic and acidic residues" evidence="7">
    <location>
        <begin position="255"/>
        <end position="265"/>
    </location>
</feature>
<feature type="compositionally biased region" description="Polar residues" evidence="7">
    <location>
        <begin position="1226"/>
        <end position="1240"/>
    </location>
</feature>
<reference evidence="11" key="1">
    <citation type="journal article" date="2015" name="Proc. Natl. Acad. Sci. U.S.A.">
        <title>Genome sequence of the Asian Tiger mosquito, Aedes albopictus, reveals insights into its biology, genetics, and evolution.</title>
        <authorList>
            <person name="Chen X.G."/>
            <person name="Jiang X."/>
            <person name="Gu J."/>
            <person name="Xu M."/>
            <person name="Wu Y."/>
            <person name="Deng Y."/>
            <person name="Zhang C."/>
            <person name="Bonizzoni M."/>
            <person name="Dermauw W."/>
            <person name="Vontas J."/>
            <person name="Armbruster P."/>
            <person name="Huang X."/>
            <person name="Yang Y."/>
            <person name="Zhang H."/>
            <person name="He W."/>
            <person name="Peng H."/>
            <person name="Liu Y."/>
            <person name="Wu K."/>
            <person name="Chen J."/>
            <person name="Lirakis M."/>
            <person name="Topalis P."/>
            <person name="Van Leeuwen T."/>
            <person name="Hall A.B."/>
            <person name="Jiang X."/>
            <person name="Thorpe C."/>
            <person name="Mueller R.L."/>
            <person name="Sun C."/>
            <person name="Waterhouse R.M."/>
            <person name="Yan G."/>
            <person name="Tu Z.J."/>
            <person name="Fang X."/>
            <person name="James A.A."/>
        </authorList>
    </citation>
    <scope>NUCLEOTIDE SEQUENCE [LARGE SCALE GENOMIC DNA]</scope>
    <source>
        <strain evidence="11">Foshan</strain>
    </source>
</reference>
<feature type="compositionally biased region" description="Acidic residues" evidence="7">
    <location>
        <begin position="1291"/>
        <end position="1300"/>
    </location>
</feature>
<feature type="compositionally biased region" description="Acidic residues" evidence="7">
    <location>
        <begin position="475"/>
        <end position="488"/>
    </location>
</feature>
<feature type="compositionally biased region" description="Basic and acidic residues" evidence="7">
    <location>
        <begin position="308"/>
        <end position="322"/>
    </location>
</feature>
<feature type="compositionally biased region" description="Polar residues" evidence="7">
    <location>
        <begin position="107"/>
        <end position="116"/>
    </location>
</feature>
<dbReference type="Pfam" id="PF11600">
    <property type="entry name" value="CAF1A_acidic"/>
    <property type="match status" value="1"/>
</dbReference>
<keyword evidence="3" id="KW-0227">DNA damage</keyword>
<proteinExistence type="predicted"/>
<feature type="region of interest" description="Disordered" evidence="7">
    <location>
        <begin position="967"/>
        <end position="989"/>
    </location>
</feature>
<evidence type="ECO:0000256" key="7">
    <source>
        <dbReference type="SAM" id="MobiDB-lite"/>
    </source>
</evidence>
<accession>A0ABM1ZAL7</accession>
<dbReference type="GeneID" id="115254122"/>
<feature type="compositionally biased region" description="Low complexity" evidence="7">
    <location>
        <begin position="1244"/>
        <end position="1260"/>
    </location>
</feature>
<evidence type="ECO:0000256" key="4">
    <source>
        <dbReference type="ARBA" id="ARBA00023186"/>
    </source>
</evidence>
<dbReference type="Proteomes" id="UP000069940">
    <property type="component" value="Unassembled WGS sequence"/>
</dbReference>
<name>A0ABM1ZAL7_AEDAL</name>
<feature type="compositionally biased region" description="Basic and acidic residues" evidence="7">
    <location>
        <begin position="279"/>
        <end position="288"/>
    </location>
</feature>
<feature type="compositionally biased region" description="Low complexity" evidence="7">
    <location>
        <begin position="1142"/>
        <end position="1157"/>
    </location>
</feature>
<dbReference type="PANTHER" id="PTHR15272:SF0">
    <property type="entry name" value="CHROMATIN ASSEMBLY FACTOR 1 SUBUNIT A"/>
    <property type="match status" value="1"/>
</dbReference>
<feature type="region of interest" description="Disordered" evidence="7">
    <location>
        <begin position="1"/>
        <end position="686"/>
    </location>
</feature>
<feature type="compositionally biased region" description="Basic and acidic residues" evidence="7">
    <location>
        <begin position="362"/>
        <end position="372"/>
    </location>
</feature>
<evidence type="ECO:0000256" key="2">
    <source>
        <dbReference type="ARBA" id="ARBA00022705"/>
    </source>
</evidence>
<protein>
    <recommendedName>
        <fullName evidence="12">Chromatin assembly factor 1 subunit p150 C-terminal domain-containing protein</fullName>
    </recommendedName>
</protein>
<dbReference type="InterPro" id="IPR021644">
    <property type="entry name" value="CAF-1_p150_acidic"/>
</dbReference>
<evidence type="ECO:0000256" key="5">
    <source>
        <dbReference type="ARBA" id="ARBA00023204"/>
    </source>
</evidence>
<feature type="region of interest" description="Disordered" evidence="7">
    <location>
        <begin position="839"/>
        <end position="865"/>
    </location>
</feature>
<evidence type="ECO:0000256" key="1">
    <source>
        <dbReference type="ARBA" id="ARBA00004123"/>
    </source>
</evidence>
<comment type="subcellular location">
    <subcellularLocation>
        <location evidence="1">Nucleus</location>
    </subcellularLocation>
</comment>
<feature type="compositionally biased region" description="Acidic residues" evidence="7">
    <location>
        <begin position="446"/>
        <end position="458"/>
    </location>
</feature>
<sequence>MESVAKGDCKLSPSASAKKLKQTRLPFQILSGSPVASPEAAKTTPNRKRKPSIEADNNRASKIGRISEAKENVKDSAEVIVLDEESTEASPTGNESAVVEVPEDELSQTPTKTVGETSGDPAGKDTEDRIMIKFPLGKKKTRKNSAGEEGSAKKKAPKEKKKQRKVNKKNKTNDQDPQQAEESIVLDESDLSDTEKAEGVEQENTKKEDEKQAVVKEIVEASDVTKELKNTEEKVQEQGKKEQAGKSENNSNESADEKPVDKGEVEAQEERDDQSTEVENNKELKVEQPAETASTEEETGVENASNENKPDEQAKETKKEVDGEAVTPRRTRLPRTASQKPAESEQKKDEVTPKRSRSAKKTVTDKNSETKTPKNQKPTKEASSASKTTPKVQPANETTDKASKPTAGALDKMFAKIQTESKKKPSETIIESQKTPEKKPPKLEDDVMEVDQSEEEATADNVPTNAISVSICLDDSNDDGANGDDEENAYMLCTPNSKDRSLLAADGKEKKLTPKQIARRKEAEQRHAAKQQELEEKKKRKQEEKEAKQREKEEQELMKKKEREEKEEQKRKEREEKEEQKRKEKEEKEEQKRKEKEEKEEQKRKEREEKERKRLAEVEAKNEEKRKKEEQKEEERKKKEEEKEAEEKRKQKTAQAFQSFFVKKPAQREVKQSDDENSMDQQSVGDGSEAIPRLAFMPFCVKGDMRLAPVCRAVLEEDRKKRLEKVLTEEGSAKDDSRQCLYLQQLKSKDYVVGKCERTWTAQDDEGDEDDVMIVDDNVCHQIEVDPAAAPSRRYRAKFFLFEENRRPPYRGTWRKRSAQIKARRPFVQDTKFFDYEVDSDDEWEEEEPGESLHGSDDEKDVDPEEDYEVDNDFFVPHGHLSDEEMQAEDDVMEDNSPETQKAKLKILQQEFAAEMKKKTEKIKPRLIGCLWENGPGEAPECSPIIWEILKARAMLYDPEEPISFMVQKSEPESTNSSPSKEKEAIERKPKQVKLVDEGVKELITLIHGSALSRKFLIKEFLAYWAKRRDEGEANVPQYGQDSIRTKILEVASWRPCPDEGQMQNKMCWYVNKEALIKYGLTDLKVPTGWEFILKPITKSKKEKKPKNGEEANGEDEGEKKPETKKESPKDKEKNDRLQSTPSSASKSKPPAAPAASITKFTKKLSEDDKRKQFAKARKSSAASPGSVSKKPANTAASPVVASPSSAETKPATAKKRVSLLMSVPRGQTINQTTKSNLISQFLAKTGNTGGSSSSETSDSSTKKKKSNASEAMEVDPPVANGNHGGRATEPGEEVIVLDD</sequence>
<dbReference type="EnsemblMetazoa" id="AALFPA23_016635.R24283">
    <property type="protein sequence ID" value="AALFPA23_016635.P24283"/>
    <property type="gene ID" value="AALFPA23_016635"/>
</dbReference>
<keyword evidence="2" id="KW-0235">DNA replication</keyword>
<keyword evidence="4" id="KW-0143">Chaperone</keyword>
<feature type="compositionally biased region" description="Basic and acidic residues" evidence="7">
    <location>
        <begin position="497"/>
        <end position="512"/>
    </location>
</feature>
<feature type="compositionally biased region" description="Basic and acidic residues" evidence="7">
    <location>
        <begin position="193"/>
        <end position="245"/>
    </location>
</feature>
<evidence type="ECO:0000259" key="9">
    <source>
        <dbReference type="Pfam" id="PF12253"/>
    </source>
</evidence>
<feature type="compositionally biased region" description="Acidic residues" evidence="7">
    <location>
        <begin position="839"/>
        <end position="850"/>
    </location>
</feature>
<feature type="compositionally biased region" description="Polar residues" evidence="7">
    <location>
        <begin position="373"/>
        <end position="397"/>
    </location>
</feature>
<feature type="compositionally biased region" description="Basic and acidic residues" evidence="7">
    <location>
        <begin position="342"/>
        <end position="353"/>
    </location>
</feature>
<evidence type="ECO:0008006" key="12">
    <source>
        <dbReference type="Google" id="ProtNLM"/>
    </source>
</evidence>
<evidence type="ECO:0000256" key="6">
    <source>
        <dbReference type="ARBA" id="ARBA00023242"/>
    </source>
</evidence>
<evidence type="ECO:0000259" key="8">
    <source>
        <dbReference type="Pfam" id="PF11600"/>
    </source>
</evidence>
<feature type="region of interest" description="Disordered" evidence="7">
    <location>
        <begin position="1100"/>
        <end position="1300"/>
    </location>
</feature>
<feature type="compositionally biased region" description="Basic and acidic residues" evidence="7">
    <location>
        <begin position="1118"/>
        <end position="1137"/>
    </location>
</feature>
<organism evidence="10 11">
    <name type="scientific">Aedes albopictus</name>
    <name type="common">Asian tiger mosquito</name>
    <name type="synonym">Stegomyia albopicta</name>
    <dbReference type="NCBI Taxonomy" id="7160"/>
    <lineage>
        <taxon>Eukaryota</taxon>
        <taxon>Metazoa</taxon>
        <taxon>Ecdysozoa</taxon>
        <taxon>Arthropoda</taxon>
        <taxon>Hexapoda</taxon>
        <taxon>Insecta</taxon>
        <taxon>Pterygota</taxon>
        <taxon>Neoptera</taxon>
        <taxon>Endopterygota</taxon>
        <taxon>Diptera</taxon>
        <taxon>Nematocera</taxon>
        <taxon>Culicoidea</taxon>
        <taxon>Culicidae</taxon>
        <taxon>Culicinae</taxon>
        <taxon>Aedini</taxon>
        <taxon>Aedes</taxon>
        <taxon>Stegomyia</taxon>
    </lineage>
</organism>
<feature type="compositionally biased region" description="Basic and acidic residues" evidence="7">
    <location>
        <begin position="51"/>
        <end position="77"/>
    </location>
</feature>
<keyword evidence="6" id="KW-0539">Nucleus</keyword>
<keyword evidence="11" id="KW-1185">Reference proteome</keyword>
<feature type="domain" description="Chromatin assembly factor 1 p150 subunit acidic region" evidence="8">
    <location>
        <begin position="559"/>
        <end position="706"/>
    </location>
</feature>
<feature type="compositionally biased region" description="Basic and acidic residues" evidence="7">
    <location>
        <begin position="980"/>
        <end position="989"/>
    </location>
</feature>